<keyword evidence="5" id="KW-0732">Signal</keyword>
<evidence type="ECO:0000256" key="4">
    <source>
        <dbReference type="RuleBase" id="RU003946"/>
    </source>
</evidence>
<comment type="similarity">
    <text evidence="4">Belongs to the alkaline phosphatase family.</text>
</comment>
<dbReference type="Pfam" id="PF00245">
    <property type="entry name" value="Alk_phosphatase"/>
    <property type="match status" value="2"/>
</dbReference>
<feature type="signal peptide" evidence="5">
    <location>
        <begin position="1"/>
        <end position="20"/>
    </location>
</feature>
<evidence type="ECO:0000256" key="5">
    <source>
        <dbReference type="SAM" id="SignalP"/>
    </source>
</evidence>
<dbReference type="CDD" id="cd16012">
    <property type="entry name" value="ALP"/>
    <property type="match status" value="1"/>
</dbReference>
<dbReference type="Proteomes" id="UP000823769">
    <property type="component" value="Unassembled WGS sequence"/>
</dbReference>
<proteinExistence type="inferred from homology"/>
<dbReference type="PANTHER" id="PTHR11596:SF5">
    <property type="entry name" value="ALKALINE PHOSPHATASE"/>
    <property type="match status" value="1"/>
</dbReference>
<feature type="binding site" evidence="3">
    <location>
        <position position="275"/>
    </location>
    <ligand>
        <name>Zn(2+)</name>
        <dbReference type="ChEBI" id="CHEBI:29105"/>
        <label>2</label>
    </ligand>
</feature>
<evidence type="ECO:0000256" key="3">
    <source>
        <dbReference type="PIRSR" id="PIRSR601952-2"/>
    </source>
</evidence>
<sequence>MKKFTLIFIALLAATLAVQAQDRREIKAVSGSAYVAGQGSYTPSFKNDGSNAKVRNVILLIGDGMGPGAVNAAMYANGGELTMTNLKTMGYVRTQSADNFTTDSAASGTAYATGQKTKNGYLGVDTSAVAIMNLPEKLSPLGYACGVLSTDDLNGATPAAFFAHQRARGSTAEIWADLAESCLTFASAGSQKTFQDQSLKTRDAISAEFEVVYSPDDEDVADSDRLLYLPESVQYEDRGDYLPATTEMAIRYLSERGRKGFFLMVEGARIDKEEHGNDFKGMVEETLDFDKAVEAAIRFAEQDGHTLVIISADHETGAVTLGHCNPGDGYASGTFASSGHSPIMVPLFAYGPRSREFTGTQENSDVSNKIFSILTGK</sequence>
<feature type="binding site" evidence="3">
    <location>
        <position position="266"/>
    </location>
    <ligand>
        <name>Mg(2+)</name>
        <dbReference type="ChEBI" id="CHEBI:18420"/>
    </ligand>
</feature>
<feature type="binding site" evidence="3">
    <location>
        <position position="314"/>
    </location>
    <ligand>
        <name>Zn(2+)</name>
        <dbReference type="ChEBI" id="CHEBI:29105"/>
        <label>2</label>
    </ligand>
</feature>
<reference evidence="6" key="2">
    <citation type="journal article" date="2021" name="PeerJ">
        <title>Extensive microbial diversity within the chicken gut microbiome revealed by metagenomics and culture.</title>
        <authorList>
            <person name="Gilroy R."/>
            <person name="Ravi A."/>
            <person name="Getino M."/>
            <person name="Pursley I."/>
            <person name="Horton D.L."/>
            <person name="Alikhan N.F."/>
            <person name="Baker D."/>
            <person name="Gharbi K."/>
            <person name="Hall N."/>
            <person name="Watson M."/>
            <person name="Adriaenssens E.M."/>
            <person name="Foster-Nyarko E."/>
            <person name="Jarju S."/>
            <person name="Secka A."/>
            <person name="Antonio M."/>
            <person name="Oren A."/>
            <person name="Chaudhuri R.R."/>
            <person name="La Ragione R."/>
            <person name="Hildebrand F."/>
            <person name="Pallen M.J."/>
        </authorList>
    </citation>
    <scope>NUCLEOTIDE SEQUENCE</scope>
    <source>
        <strain evidence="6">B3-1481</strain>
    </source>
</reference>
<gene>
    <name evidence="6" type="ORF">IAB76_04495</name>
</gene>
<feature type="binding site" evidence="3">
    <location>
        <position position="313"/>
    </location>
    <ligand>
        <name>Zn(2+)</name>
        <dbReference type="ChEBI" id="CHEBI:29105"/>
        <label>2</label>
    </ligand>
</feature>
<dbReference type="PRINTS" id="PR00113">
    <property type="entry name" value="ALKPHPHTASE"/>
</dbReference>
<accession>A0A9D9IYA7</accession>
<dbReference type="EMBL" id="JADILW010000066">
    <property type="protein sequence ID" value="MBO8480354.1"/>
    <property type="molecule type" value="Genomic_DNA"/>
</dbReference>
<dbReference type="GO" id="GO:0004035">
    <property type="term" value="F:alkaline phosphatase activity"/>
    <property type="evidence" value="ECO:0007669"/>
    <property type="project" value="TreeGrafter"/>
</dbReference>
<dbReference type="AlphaFoldDB" id="A0A9D9IYA7"/>
<dbReference type="InterPro" id="IPR017850">
    <property type="entry name" value="Alkaline_phosphatase_core_sf"/>
</dbReference>
<name>A0A9D9IYA7_9BACT</name>
<feature type="binding site" evidence="3">
    <location>
        <position position="271"/>
    </location>
    <ligand>
        <name>Zn(2+)</name>
        <dbReference type="ChEBI" id="CHEBI:29105"/>
        <label>2</label>
    </ligand>
</feature>
<feature type="binding site" evidence="3">
    <location>
        <position position="63"/>
    </location>
    <ligand>
        <name>Mg(2+)</name>
        <dbReference type="ChEBI" id="CHEBI:18420"/>
    </ligand>
</feature>
<keyword evidence="3" id="KW-0862">Zinc</keyword>
<dbReference type="GO" id="GO:0046872">
    <property type="term" value="F:metal ion binding"/>
    <property type="evidence" value="ECO:0007669"/>
    <property type="project" value="UniProtKB-KW"/>
</dbReference>
<organism evidence="6 7">
    <name type="scientific">Candidatus Cryptobacteroides avistercoris</name>
    <dbReference type="NCBI Taxonomy" id="2840758"/>
    <lineage>
        <taxon>Bacteria</taxon>
        <taxon>Pseudomonadati</taxon>
        <taxon>Bacteroidota</taxon>
        <taxon>Bacteroidia</taxon>
        <taxon>Bacteroidales</taxon>
        <taxon>Candidatus Cryptobacteroides</taxon>
    </lineage>
</organism>
<keyword evidence="3" id="KW-0479">Metal-binding</keyword>
<feature type="binding site" evidence="3">
    <location>
        <position position="63"/>
    </location>
    <ligand>
        <name>Zn(2+)</name>
        <dbReference type="ChEBI" id="CHEBI:29105"/>
        <label>2</label>
    </ligand>
</feature>
<dbReference type="SUPFAM" id="SSF53649">
    <property type="entry name" value="Alkaline phosphatase-like"/>
    <property type="match status" value="1"/>
</dbReference>
<evidence type="ECO:0000313" key="6">
    <source>
        <dbReference type="EMBL" id="MBO8480354.1"/>
    </source>
</evidence>
<protein>
    <submittedName>
        <fullName evidence="6">Alkaline phosphatase</fullName>
    </submittedName>
</protein>
<reference evidence="6" key="1">
    <citation type="submission" date="2020-10" db="EMBL/GenBank/DDBJ databases">
        <authorList>
            <person name="Gilroy R."/>
        </authorList>
    </citation>
    <scope>NUCLEOTIDE SEQUENCE</scope>
    <source>
        <strain evidence="6">B3-1481</strain>
    </source>
</reference>
<dbReference type="InterPro" id="IPR001952">
    <property type="entry name" value="Alkaline_phosphatase"/>
</dbReference>
<evidence type="ECO:0000256" key="1">
    <source>
        <dbReference type="ARBA" id="ARBA00022553"/>
    </source>
</evidence>
<dbReference type="PANTHER" id="PTHR11596">
    <property type="entry name" value="ALKALINE PHOSPHATASE"/>
    <property type="match status" value="1"/>
</dbReference>
<dbReference type="SMART" id="SM00098">
    <property type="entry name" value="alkPPc"/>
    <property type="match status" value="1"/>
</dbReference>
<feature type="active site" description="Phosphoserine intermediate" evidence="2">
    <location>
        <position position="104"/>
    </location>
</feature>
<comment type="cofactor">
    <cofactor evidence="3">
        <name>Mg(2+)</name>
        <dbReference type="ChEBI" id="CHEBI:18420"/>
    </cofactor>
    <text evidence="3">Binds 1 Mg(2+) ion.</text>
</comment>
<evidence type="ECO:0000256" key="2">
    <source>
        <dbReference type="PIRSR" id="PIRSR601952-1"/>
    </source>
</evidence>
<evidence type="ECO:0000313" key="7">
    <source>
        <dbReference type="Proteomes" id="UP000823769"/>
    </source>
</evidence>
<keyword evidence="1" id="KW-0597">Phosphoprotein</keyword>
<feature type="chain" id="PRO_5038582074" evidence="5">
    <location>
        <begin position="21"/>
        <end position="377"/>
    </location>
</feature>
<comment type="caution">
    <text evidence="6">The sequence shown here is derived from an EMBL/GenBank/DDBJ whole genome shotgun (WGS) entry which is preliminary data.</text>
</comment>
<comment type="cofactor">
    <cofactor evidence="3">
        <name>Zn(2+)</name>
        <dbReference type="ChEBI" id="CHEBI:29105"/>
    </cofactor>
    <text evidence="3">Binds 2 Zn(2+) ions.</text>
</comment>
<keyword evidence="3" id="KW-0460">Magnesium</keyword>
<feature type="binding site" evidence="3">
    <location>
        <position position="157"/>
    </location>
    <ligand>
        <name>Mg(2+)</name>
        <dbReference type="ChEBI" id="CHEBI:18420"/>
    </ligand>
</feature>
<dbReference type="Gene3D" id="3.40.720.10">
    <property type="entry name" value="Alkaline Phosphatase, subunit A"/>
    <property type="match status" value="1"/>
</dbReference>